<dbReference type="PRINTS" id="PR00368">
    <property type="entry name" value="FADPNR"/>
</dbReference>
<dbReference type="InterPro" id="IPR051691">
    <property type="entry name" value="Metab_Enz_Cyan_OpOx_G3PDH"/>
</dbReference>
<dbReference type="Pfam" id="PF04324">
    <property type="entry name" value="Fer2_BFD"/>
    <property type="match status" value="1"/>
</dbReference>
<evidence type="ECO:0000259" key="2">
    <source>
        <dbReference type="Pfam" id="PF04324"/>
    </source>
</evidence>
<organism evidence="4 5">
    <name type="scientific">Azospirillum griseum</name>
    <dbReference type="NCBI Taxonomy" id="2496639"/>
    <lineage>
        <taxon>Bacteria</taxon>
        <taxon>Pseudomonadati</taxon>
        <taxon>Pseudomonadota</taxon>
        <taxon>Alphaproteobacteria</taxon>
        <taxon>Rhodospirillales</taxon>
        <taxon>Azospirillaceae</taxon>
        <taxon>Azospirillum</taxon>
    </lineage>
</organism>
<feature type="domain" description="BFD-like [2Fe-2S]-binding" evidence="2">
    <location>
        <begin position="385"/>
        <end position="436"/>
    </location>
</feature>
<protein>
    <submittedName>
        <fullName evidence="4">FAD/NAD(P)-binding oxidoreductase</fullName>
    </submittedName>
</protein>
<dbReference type="Pfam" id="PF07992">
    <property type="entry name" value="Pyr_redox_2"/>
    <property type="match status" value="1"/>
</dbReference>
<dbReference type="PANTHER" id="PTHR42949">
    <property type="entry name" value="ANAEROBIC GLYCEROL-3-PHOSPHATE DEHYDROGENASE SUBUNIT B"/>
    <property type="match status" value="1"/>
</dbReference>
<dbReference type="SUPFAM" id="SSF51905">
    <property type="entry name" value="FAD/NAD(P)-binding domain"/>
    <property type="match status" value="1"/>
</dbReference>
<evidence type="ECO:0000313" key="5">
    <source>
        <dbReference type="Proteomes" id="UP000277007"/>
    </source>
</evidence>
<dbReference type="OrthoDB" id="9801699at2"/>
<keyword evidence="5" id="KW-1185">Reference proteome</keyword>
<dbReference type="CDD" id="cd19946">
    <property type="entry name" value="GlpA-like_Fer2_BFD-like"/>
    <property type="match status" value="1"/>
</dbReference>
<dbReference type="Gene3D" id="1.10.10.1100">
    <property type="entry name" value="BFD-like [2Fe-2S]-binding domain"/>
    <property type="match status" value="1"/>
</dbReference>
<accession>A0A3S0KA00</accession>
<dbReference type="InterPro" id="IPR007419">
    <property type="entry name" value="BFD-like_2Fe2S-bd_dom"/>
</dbReference>
<dbReference type="AlphaFoldDB" id="A0A3S0KA00"/>
<dbReference type="InterPro" id="IPR041854">
    <property type="entry name" value="BFD-like_2Fe2S-bd_dom_sf"/>
</dbReference>
<evidence type="ECO:0000313" key="4">
    <source>
        <dbReference type="EMBL" id="RTR18578.1"/>
    </source>
</evidence>
<dbReference type="InterPro" id="IPR023753">
    <property type="entry name" value="FAD/NAD-binding_dom"/>
</dbReference>
<gene>
    <name evidence="4" type="ORF">EJ903_15165</name>
</gene>
<comment type="caution">
    <text evidence="4">The sequence shown here is derived from an EMBL/GenBank/DDBJ whole genome shotgun (WGS) entry which is preliminary data.</text>
</comment>
<proteinExistence type="predicted"/>
<dbReference type="Proteomes" id="UP000277007">
    <property type="component" value="Unassembled WGS sequence"/>
</dbReference>
<dbReference type="Gene3D" id="3.50.50.60">
    <property type="entry name" value="FAD/NAD(P)-binding domain"/>
    <property type="match status" value="2"/>
</dbReference>
<sequence length="470" mass="49025">MDRCGRGGAAVTRALSPVIVGAGPAGIRAAEALVAAGLRPVLIDEAARGGGQIYRQPPDGGFTRPKTALYGTEAAKADAVHRALDRIRDRVDYRPRTLVWNCERGALDLLCDGVTDTIPYGPLILATGATDRVLPFPGWTLPGVFTLGGSQVALKFQGCAIGRRVAFLGTGPLLYLVACQYLKAGVEVAGVFDTTPQTVQARALPGMLRDPATLAKGLALVGWLRLHGVPVHHGIRPIAVEGEGRVRALRVRHGAGEIAVECDAVAFGLGLRSETQLADLAGCAFRFDPMDRAWLPVRDTAGRTSVPGLYIAGDGGGIAGADAAELAGERAARAALEDAGLPVDAARVAWLDRRLARVAAFRRALNAAFPFPQDWAATIPDDLMLCRCEGVSAGTLRGVGQRGEAREINRAKALTRVGMGRCQGRVCGAAAAELLAGALGVGPDAVGRLRAQPPIKPLPITATPVQEATP</sequence>
<reference evidence="4 5" key="1">
    <citation type="submission" date="2018-12" db="EMBL/GenBank/DDBJ databases">
        <authorList>
            <person name="Yang Y."/>
        </authorList>
    </citation>
    <scope>NUCLEOTIDE SEQUENCE [LARGE SCALE GENOMIC DNA]</scope>
    <source>
        <strain evidence="4 5">L-25-5w-1</strain>
    </source>
</reference>
<dbReference type="PRINTS" id="PR00469">
    <property type="entry name" value="PNDRDTASEII"/>
</dbReference>
<feature type="domain" description="FAD/NAD(P)-binding" evidence="3">
    <location>
        <begin position="18"/>
        <end position="324"/>
    </location>
</feature>
<dbReference type="EMBL" id="RXMA01000014">
    <property type="protein sequence ID" value="RTR18578.1"/>
    <property type="molecule type" value="Genomic_DNA"/>
</dbReference>
<dbReference type="InterPro" id="IPR017224">
    <property type="entry name" value="Opine_Oxase_asu/HCN_bsu"/>
</dbReference>
<dbReference type="PIRSF" id="PIRSF037495">
    <property type="entry name" value="Opine_OX_OoxA/HcnB"/>
    <property type="match status" value="1"/>
</dbReference>
<keyword evidence="1" id="KW-0560">Oxidoreductase</keyword>
<dbReference type="InterPro" id="IPR036188">
    <property type="entry name" value="FAD/NAD-bd_sf"/>
</dbReference>
<dbReference type="GO" id="GO:0016491">
    <property type="term" value="F:oxidoreductase activity"/>
    <property type="evidence" value="ECO:0007669"/>
    <property type="project" value="UniProtKB-KW"/>
</dbReference>
<evidence type="ECO:0000259" key="3">
    <source>
        <dbReference type="Pfam" id="PF07992"/>
    </source>
</evidence>
<dbReference type="PANTHER" id="PTHR42949:SF3">
    <property type="entry name" value="ANAEROBIC GLYCEROL-3-PHOSPHATE DEHYDROGENASE SUBUNIT B"/>
    <property type="match status" value="1"/>
</dbReference>
<evidence type="ECO:0000256" key="1">
    <source>
        <dbReference type="ARBA" id="ARBA00023002"/>
    </source>
</evidence>
<name>A0A3S0KA00_9PROT</name>